<keyword evidence="3" id="KW-0813">Transport</keyword>
<keyword evidence="10" id="KW-0407">Ion channel</keyword>
<evidence type="ECO:0000256" key="3">
    <source>
        <dbReference type="ARBA" id="ARBA00022448"/>
    </source>
</evidence>
<evidence type="ECO:0000256" key="6">
    <source>
        <dbReference type="ARBA" id="ARBA00022781"/>
    </source>
</evidence>
<gene>
    <name evidence="11" type="ORF">BV898_19376</name>
</gene>
<dbReference type="InterPro" id="IPR004878">
    <property type="entry name" value="Otopetrin"/>
</dbReference>
<evidence type="ECO:0000256" key="1">
    <source>
        <dbReference type="ARBA" id="ARBA00004651"/>
    </source>
</evidence>
<dbReference type="EMBL" id="MTYJ01000501">
    <property type="protein sequence ID" value="OWA54990.1"/>
    <property type="molecule type" value="Genomic_DNA"/>
</dbReference>
<keyword evidence="8" id="KW-0406">Ion transport</keyword>
<evidence type="ECO:0000256" key="8">
    <source>
        <dbReference type="ARBA" id="ARBA00023065"/>
    </source>
</evidence>
<comment type="similarity">
    <text evidence="2">Belongs to the otopetrin family.</text>
</comment>
<sequence>MGVYVFPTFILSPLITPFPRIFPGKRFAGLVSTSAGSCSSPPLKRCFCSMPLDERPSKARHIEEKPGREFVTFLLVCNFNLWRY</sequence>
<evidence type="ECO:0000256" key="10">
    <source>
        <dbReference type="ARBA" id="ARBA00023303"/>
    </source>
</evidence>
<keyword evidence="7" id="KW-1133">Transmembrane helix</keyword>
<organism evidence="11 12">
    <name type="scientific">Hypsibius exemplaris</name>
    <name type="common">Freshwater tardigrade</name>
    <dbReference type="NCBI Taxonomy" id="2072580"/>
    <lineage>
        <taxon>Eukaryota</taxon>
        <taxon>Metazoa</taxon>
        <taxon>Ecdysozoa</taxon>
        <taxon>Tardigrada</taxon>
        <taxon>Eutardigrada</taxon>
        <taxon>Parachela</taxon>
        <taxon>Hypsibioidea</taxon>
        <taxon>Hypsibiidae</taxon>
        <taxon>Hypsibius</taxon>
    </lineage>
</organism>
<keyword evidence="12" id="KW-1185">Reference proteome</keyword>
<dbReference type="AlphaFoldDB" id="A0A9X6NIU6"/>
<evidence type="ECO:0000313" key="12">
    <source>
        <dbReference type="Proteomes" id="UP000192578"/>
    </source>
</evidence>
<evidence type="ECO:0000256" key="9">
    <source>
        <dbReference type="ARBA" id="ARBA00023136"/>
    </source>
</evidence>
<keyword evidence="6" id="KW-0375">Hydrogen ion transport</keyword>
<dbReference type="Pfam" id="PF03189">
    <property type="entry name" value="Otopetrin"/>
    <property type="match status" value="1"/>
</dbReference>
<keyword evidence="9" id="KW-0472">Membrane</keyword>
<dbReference type="OrthoDB" id="6429739at2759"/>
<name>A0A9X6NIU6_HYPEX</name>
<comment type="subcellular location">
    <subcellularLocation>
        <location evidence="1">Cell membrane</location>
        <topology evidence="1">Multi-pass membrane protein</topology>
    </subcellularLocation>
</comment>
<dbReference type="GO" id="GO:0015252">
    <property type="term" value="F:proton channel activity"/>
    <property type="evidence" value="ECO:0007669"/>
    <property type="project" value="InterPro"/>
</dbReference>
<evidence type="ECO:0000256" key="2">
    <source>
        <dbReference type="ARBA" id="ARBA00006513"/>
    </source>
</evidence>
<evidence type="ECO:0000256" key="5">
    <source>
        <dbReference type="ARBA" id="ARBA00022692"/>
    </source>
</evidence>
<dbReference type="Proteomes" id="UP000192578">
    <property type="component" value="Unassembled WGS sequence"/>
</dbReference>
<protein>
    <submittedName>
        <fullName evidence="11">Uncharacterized protein</fullName>
    </submittedName>
</protein>
<dbReference type="GO" id="GO:0005886">
    <property type="term" value="C:plasma membrane"/>
    <property type="evidence" value="ECO:0007669"/>
    <property type="project" value="UniProtKB-SubCell"/>
</dbReference>
<reference evidence="12" key="1">
    <citation type="submission" date="2017-01" db="EMBL/GenBank/DDBJ databases">
        <title>Comparative genomics of anhydrobiosis in the tardigrade Hypsibius dujardini.</title>
        <authorList>
            <person name="Yoshida Y."/>
            <person name="Koutsovoulos G."/>
            <person name="Laetsch D."/>
            <person name="Stevens L."/>
            <person name="Kumar S."/>
            <person name="Horikawa D."/>
            <person name="Ishino K."/>
            <person name="Komine S."/>
            <person name="Tomita M."/>
            <person name="Blaxter M."/>
            <person name="Arakawa K."/>
        </authorList>
    </citation>
    <scope>NUCLEOTIDE SEQUENCE [LARGE SCALE GENOMIC DNA]</scope>
    <source>
        <strain evidence="12">Z151</strain>
    </source>
</reference>
<evidence type="ECO:0000256" key="4">
    <source>
        <dbReference type="ARBA" id="ARBA00022475"/>
    </source>
</evidence>
<evidence type="ECO:0000313" key="11">
    <source>
        <dbReference type="EMBL" id="OWA54990.1"/>
    </source>
</evidence>
<proteinExistence type="inferred from homology"/>
<keyword evidence="5" id="KW-0812">Transmembrane</keyword>
<accession>A0A9X6NIU6</accession>
<keyword evidence="4" id="KW-1003">Cell membrane</keyword>
<comment type="caution">
    <text evidence="11">The sequence shown here is derived from an EMBL/GenBank/DDBJ whole genome shotgun (WGS) entry which is preliminary data.</text>
</comment>
<evidence type="ECO:0000256" key="7">
    <source>
        <dbReference type="ARBA" id="ARBA00022989"/>
    </source>
</evidence>